<feature type="region of interest" description="Disordered" evidence="1">
    <location>
        <begin position="21"/>
        <end position="146"/>
    </location>
</feature>
<protein>
    <recommendedName>
        <fullName evidence="5">DUF4124 domain-containing protein</fullName>
    </recommendedName>
</protein>
<gene>
    <name evidence="3" type="ORF">DI603_11720</name>
</gene>
<dbReference type="AlphaFoldDB" id="A0A2W5DN17"/>
<evidence type="ECO:0000313" key="3">
    <source>
        <dbReference type="EMBL" id="PZP32113.1"/>
    </source>
</evidence>
<name>A0A2W5DN17_9BURK</name>
<feature type="compositionally biased region" description="Basic and acidic residues" evidence="1">
    <location>
        <begin position="63"/>
        <end position="72"/>
    </location>
</feature>
<organism evidence="3 4">
    <name type="scientific">Roseateles depolymerans</name>
    <dbReference type="NCBI Taxonomy" id="76731"/>
    <lineage>
        <taxon>Bacteria</taxon>
        <taxon>Pseudomonadati</taxon>
        <taxon>Pseudomonadota</taxon>
        <taxon>Betaproteobacteria</taxon>
        <taxon>Burkholderiales</taxon>
        <taxon>Sphaerotilaceae</taxon>
        <taxon>Roseateles</taxon>
    </lineage>
</organism>
<feature type="chain" id="PRO_5016168598" description="DUF4124 domain-containing protein" evidence="2">
    <location>
        <begin position="19"/>
        <end position="146"/>
    </location>
</feature>
<dbReference type="EMBL" id="QFOD01000009">
    <property type="protein sequence ID" value="PZP32113.1"/>
    <property type="molecule type" value="Genomic_DNA"/>
</dbReference>
<accession>A0A2W5DN17</accession>
<evidence type="ECO:0000313" key="4">
    <source>
        <dbReference type="Proteomes" id="UP000249633"/>
    </source>
</evidence>
<dbReference type="Proteomes" id="UP000249633">
    <property type="component" value="Unassembled WGS sequence"/>
</dbReference>
<comment type="caution">
    <text evidence="3">The sequence shown here is derived from an EMBL/GenBank/DDBJ whole genome shotgun (WGS) entry which is preliminary data.</text>
</comment>
<proteinExistence type="predicted"/>
<evidence type="ECO:0000256" key="1">
    <source>
        <dbReference type="SAM" id="MobiDB-lite"/>
    </source>
</evidence>
<feature type="compositionally biased region" description="Low complexity" evidence="1">
    <location>
        <begin position="73"/>
        <end position="83"/>
    </location>
</feature>
<sequence>MKLLRVALGLLLATSALAQTTTRQTPVYRCGPDGRDLRDSPCPGPHASSQPISFDEPSAADSRAARERHVAEARQAAALATARRASEAEARRQRHGPTLINTLPPPAQPASAARDWPPRPPKAAKHHKTPKPPAAAGSASVSGAGR</sequence>
<feature type="compositionally biased region" description="Low complexity" evidence="1">
    <location>
        <begin position="134"/>
        <end position="146"/>
    </location>
</feature>
<reference evidence="3 4" key="1">
    <citation type="submission" date="2017-08" db="EMBL/GenBank/DDBJ databases">
        <title>Infants hospitalized years apart are colonized by the same room-sourced microbial strains.</title>
        <authorList>
            <person name="Brooks B."/>
            <person name="Olm M.R."/>
            <person name="Firek B.A."/>
            <person name="Baker R."/>
            <person name="Thomas B.C."/>
            <person name="Morowitz M.J."/>
            <person name="Banfield J.F."/>
        </authorList>
    </citation>
    <scope>NUCLEOTIDE SEQUENCE [LARGE SCALE GENOMIC DNA]</scope>
    <source>
        <strain evidence="3">S2_012_000_R2_81</strain>
    </source>
</reference>
<evidence type="ECO:0008006" key="5">
    <source>
        <dbReference type="Google" id="ProtNLM"/>
    </source>
</evidence>
<feature type="signal peptide" evidence="2">
    <location>
        <begin position="1"/>
        <end position="18"/>
    </location>
</feature>
<evidence type="ECO:0000256" key="2">
    <source>
        <dbReference type="SAM" id="SignalP"/>
    </source>
</evidence>
<keyword evidence="2" id="KW-0732">Signal</keyword>